<comment type="caution">
    <text evidence="1">The sequence shown here is derived from an EMBL/GenBank/DDBJ whole genome shotgun (WGS) entry which is preliminary data.</text>
</comment>
<dbReference type="EMBL" id="VBTY01000050">
    <property type="protein sequence ID" value="MDG3494504.1"/>
    <property type="molecule type" value="Genomic_DNA"/>
</dbReference>
<evidence type="ECO:0000313" key="1">
    <source>
        <dbReference type="EMBL" id="MDG3494504.1"/>
    </source>
</evidence>
<reference evidence="1" key="1">
    <citation type="submission" date="2019-05" db="EMBL/GenBank/DDBJ databases">
        <title>Whole genome sequencing of Pseudanabaena catenata USMAC16.</title>
        <authorList>
            <person name="Khan Z."/>
            <person name="Omar W.M."/>
            <person name="Convey P."/>
            <person name="Merican F."/>
            <person name="Najimudin N."/>
        </authorList>
    </citation>
    <scope>NUCLEOTIDE SEQUENCE</scope>
    <source>
        <strain evidence="1">USMAC16</strain>
    </source>
</reference>
<dbReference type="Proteomes" id="UP001152872">
    <property type="component" value="Unassembled WGS sequence"/>
</dbReference>
<accession>A0A9X4RL32</accession>
<protein>
    <submittedName>
        <fullName evidence="1">Uncharacterized protein</fullName>
    </submittedName>
</protein>
<name>A0A9X4RL32_9CYAN</name>
<keyword evidence="2" id="KW-1185">Reference proteome</keyword>
<gene>
    <name evidence="1" type="ORF">FEV09_08020</name>
</gene>
<dbReference type="AlphaFoldDB" id="A0A9X4RL32"/>
<organism evidence="1 2">
    <name type="scientific">Pseudanabaena catenata USMAC16</name>
    <dbReference type="NCBI Taxonomy" id="1855837"/>
    <lineage>
        <taxon>Bacteria</taxon>
        <taxon>Bacillati</taxon>
        <taxon>Cyanobacteriota</taxon>
        <taxon>Cyanophyceae</taxon>
        <taxon>Pseudanabaenales</taxon>
        <taxon>Pseudanabaenaceae</taxon>
        <taxon>Pseudanabaena</taxon>
    </lineage>
</organism>
<evidence type="ECO:0000313" key="2">
    <source>
        <dbReference type="Proteomes" id="UP001152872"/>
    </source>
</evidence>
<dbReference type="RefSeq" id="WP_009626579.1">
    <property type="nucleotide sequence ID" value="NZ_VBTY01000050.1"/>
</dbReference>
<proteinExistence type="predicted"/>
<sequence length="70" mass="7612">MYPTDPDSKSDSSNQKPSLLVEIGRGWEWVVFSVKVLSRVGGPVEIAKTIGNSVKILAIRTLKQWGVGGK</sequence>